<dbReference type="Proteomes" id="UP000032180">
    <property type="component" value="Chromosome 10"/>
</dbReference>
<accession>A0A0D9XI60</accession>
<dbReference type="AlphaFoldDB" id="A0A0D9XI60"/>
<evidence type="ECO:0000313" key="1">
    <source>
        <dbReference type="EnsemblPlants" id="LPERR10G02860.2"/>
    </source>
</evidence>
<dbReference type="EnsemblPlants" id="LPERR10G02860.2">
    <property type="protein sequence ID" value="LPERR10G02860.2"/>
    <property type="gene ID" value="LPERR10G02860"/>
</dbReference>
<protein>
    <recommendedName>
        <fullName evidence="3">Wall-associated receptor kinase galacturonan-binding domain-containing protein</fullName>
    </recommendedName>
</protein>
<dbReference type="Gramene" id="LPERR10G02860.2">
    <property type="protein sequence ID" value="LPERR10G02860.2"/>
    <property type="gene ID" value="LPERR10G02860"/>
</dbReference>
<evidence type="ECO:0008006" key="3">
    <source>
        <dbReference type="Google" id="ProtNLM"/>
    </source>
</evidence>
<reference evidence="1" key="3">
    <citation type="submission" date="2015-04" db="UniProtKB">
        <authorList>
            <consortium name="EnsemblPlants"/>
        </authorList>
    </citation>
    <scope>IDENTIFICATION</scope>
</reference>
<organism evidence="1 2">
    <name type="scientific">Leersia perrieri</name>
    <dbReference type="NCBI Taxonomy" id="77586"/>
    <lineage>
        <taxon>Eukaryota</taxon>
        <taxon>Viridiplantae</taxon>
        <taxon>Streptophyta</taxon>
        <taxon>Embryophyta</taxon>
        <taxon>Tracheophyta</taxon>
        <taxon>Spermatophyta</taxon>
        <taxon>Magnoliopsida</taxon>
        <taxon>Liliopsida</taxon>
        <taxon>Poales</taxon>
        <taxon>Poaceae</taxon>
        <taxon>BOP clade</taxon>
        <taxon>Oryzoideae</taxon>
        <taxon>Oryzeae</taxon>
        <taxon>Oryzinae</taxon>
        <taxon>Leersia</taxon>
    </lineage>
</organism>
<reference evidence="2" key="2">
    <citation type="submission" date="2013-12" db="EMBL/GenBank/DDBJ databases">
        <authorList>
            <person name="Yu Y."/>
            <person name="Lee S."/>
            <person name="de Baynast K."/>
            <person name="Wissotski M."/>
            <person name="Liu L."/>
            <person name="Talag J."/>
            <person name="Goicoechea J."/>
            <person name="Angelova A."/>
            <person name="Jetty R."/>
            <person name="Kudrna D."/>
            <person name="Golser W."/>
            <person name="Rivera L."/>
            <person name="Zhang J."/>
            <person name="Wing R."/>
        </authorList>
    </citation>
    <scope>NUCLEOTIDE SEQUENCE</scope>
</reference>
<reference evidence="1 2" key="1">
    <citation type="submission" date="2012-08" db="EMBL/GenBank/DDBJ databases">
        <title>Oryza genome evolution.</title>
        <authorList>
            <person name="Wing R.A."/>
        </authorList>
    </citation>
    <scope>NUCLEOTIDE SEQUENCE</scope>
</reference>
<name>A0A0D9XI60_9ORYZ</name>
<sequence>MLPGDPDGFEVTCNHTFQPPRAFLAQESRGYPYQQNADGNYMSYEATVMLNNVWTQPVELVDFSLARGEARAYGAITTDCSTNETFHVFLCQGTIFSESPFISSARNVLTGVSWDMEAQLTLGPLRSSGYILYCGLRLPTDGPAIYRERVLLKNGLLRGERDGRSPRELCHLCAQEQQLVVAKSLLLRDGGPEELDHYGYETLSRKYPRGVPFVLDFAIGNASRPPAPAQPNYACRSANSFCVNATNSPDIDECELRKQYPELWDVYPLLQ</sequence>
<evidence type="ECO:0000313" key="2">
    <source>
        <dbReference type="Proteomes" id="UP000032180"/>
    </source>
</evidence>
<dbReference type="HOGENOM" id="CLU_1028023_0_0_1"/>
<proteinExistence type="predicted"/>
<keyword evidence="2" id="KW-1185">Reference proteome</keyword>